<protein>
    <submittedName>
        <fullName evidence="2">Uncharacterized protein</fullName>
    </submittedName>
</protein>
<accession>A0A9P7N2Y2</accession>
<dbReference type="OrthoDB" id="4739136at2759"/>
<proteinExistence type="predicted"/>
<sequence>MSNRGLARGGRHRHANKEETQEVGKRRWHTAQAMPTAKAQADQNRQKTLTEATEEYLRHPPQDEVLFEASLVIPGKHMLPPELFDPACFDAVRIAHEVWIVQEQPNTIQIHSRTLSSLKEAFREINWAIHDMRTAQHHVSSLFLVQLPTGGECPITVDLDCRPQVSPRTRSEQLIAVPANSHIAHGLMRELRAGFLSSTDALQGRAEHILQMRVDFGQVKIRRRKKITQENGKANEMQFTDFAKMTSQYGKRGGADFEGKLEDSGPASNIIRHLLQPSTEFFYGHQSLIFHDTISIRLQNNTLMADIERISQDSAALTNVRLMEPAHLPLLKWTFLAPDRNYDWCFRVDSGTHLPISPQVSQLVNSIVVHCDTHETPTTAFLQNPLKIGIKNPQLWTGKVDHILLKSTVAIPFRDTPYPFGSHKAPPRSRDPPSP</sequence>
<feature type="non-terminal residue" evidence="2">
    <location>
        <position position="1"/>
    </location>
</feature>
<organism evidence="2 3">
    <name type="scientific">Claviceps pusilla</name>
    <dbReference type="NCBI Taxonomy" id="123648"/>
    <lineage>
        <taxon>Eukaryota</taxon>
        <taxon>Fungi</taxon>
        <taxon>Dikarya</taxon>
        <taxon>Ascomycota</taxon>
        <taxon>Pezizomycotina</taxon>
        <taxon>Sordariomycetes</taxon>
        <taxon>Hypocreomycetidae</taxon>
        <taxon>Hypocreales</taxon>
        <taxon>Clavicipitaceae</taxon>
        <taxon>Claviceps</taxon>
    </lineage>
</organism>
<keyword evidence="3" id="KW-1185">Reference proteome</keyword>
<gene>
    <name evidence="2" type="ORF">E4U43_005342</name>
</gene>
<evidence type="ECO:0000313" key="3">
    <source>
        <dbReference type="Proteomes" id="UP000748025"/>
    </source>
</evidence>
<comment type="caution">
    <text evidence="2">The sequence shown here is derived from an EMBL/GenBank/DDBJ whole genome shotgun (WGS) entry which is preliminary data.</text>
</comment>
<evidence type="ECO:0000256" key="1">
    <source>
        <dbReference type="SAM" id="MobiDB-lite"/>
    </source>
</evidence>
<dbReference type="Proteomes" id="UP000748025">
    <property type="component" value="Unassembled WGS sequence"/>
</dbReference>
<dbReference type="EMBL" id="SRPW01003503">
    <property type="protein sequence ID" value="KAG5986808.1"/>
    <property type="molecule type" value="Genomic_DNA"/>
</dbReference>
<dbReference type="AlphaFoldDB" id="A0A9P7N2Y2"/>
<evidence type="ECO:0000313" key="2">
    <source>
        <dbReference type="EMBL" id="KAG5986808.1"/>
    </source>
</evidence>
<feature type="region of interest" description="Disordered" evidence="1">
    <location>
        <begin position="1"/>
        <end position="47"/>
    </location>
</feature>
<feature type="compositionally biased region" description="Basic and acidic residues" evidence="1">
    <location>
        <begin position="16"/>
        <end position="25"/>
    </location>
</feature>
<reference evidence="2" key="1">
    <citation type="journal article" date="2020" name="bioRxiv">
        <title>Whole genome comparisons of ergot fungi reveals the divergence and evolution of species within the genus Claviceps are the result of varying mechanisms driving genome evolution and host range expansion.</title>
        <authorList>
            <person name="Wyka S.A."/>
            <person name="Mondo S.J."/>
            <person name="Liu M."/>
            <person name="Dettman J."/>
            <person name="Nalam V."/>
            <person name="Broders K.D."/>
        </authorList>
    </citation>
    <scope>NUCLEOTIDE SEQUENCE</scope>
    <source>
        <strain evidence="2">CCC 602</strain>
    </source>
</reference>
<name>A0A9P7N2Y2_9HYPO</name>